<organism evidence="3 4">
    <name type="scientific">Actinocatenispora comari</name>
    <dbReference type="NCBI Taxonomy" id="2807577"/>
    <lineage>
        <taxon>Bacteria</taxon>
        <taxon>Bacillati</taxon>
        <taxon>Actinomycetota</taxon>
        <taxon>Actinomycetes</taxon>
        <taxon>Micromonosporales</taxon>
        <taxon>Micromonosporaceae</taxon>
        <taxon>Actinocatenispora</taxon>
    </lineage>
</organism>
<evidence type="ECO:0000256" key="2">
    <source>
        <dbReference type="SAM" id="SignalP"/>
    </source>
</evidence>
<proteinExistence type="predicted"/>
<dbReference type="Gene3D" id="2.130.10.130">
    <property type="entry name" value="Integrin alpha, N-terminal"/>
    <property type="match status" value="1"/>
</dbReference>
<evidence type="ECO:0000313" key="3">
    <source>
        <dbReference type="EMBL" id="GIL29608.1"/>
    </source>
</evidence>
<keyword evidence="4" id="KW-1185">Reference proteome</keyword>
<gene>
    <name evidence="3" type="ORF">NUM_48620</name>
</gene>
<dbReference type="InterPro" id="IPR028994">
    <property type="entry name" value="Integrin_alpha_N"/>
</dbReference>
<dbReference type="AlphaFoldDB" id="A0A8J4AEJ4"/>
<dbReference type="RefSeq" id="WP_207127282.1">
    <property type="nucleotide sequence ID" value="NZ_BOPO01000101.1"/>
</dbReference>
<evidence type="ECO:0000256" key="1">
    <source>
        <dbReference type="ARBA" id="ARBA00022729"/>
    </source>
</evidence>
<keyword evidence="1 2" id="KW-0732">Signal</keyword>
<dbReference type="EMBL" id="BOPO01000101">
    <property type="protein sequence ID" value="GIL29608.1"/>
    <property type="molecule type" value="Genomic_DNA"/>
</dbReference>
<dbReference type="PANTHER" id="PTHR44103">
    <property type="entry name" value="PROPROTEIN CONVERTASE P"/>
    <property type="match status" value="1"/>
</dbReference>
<dbReference type="Pfam" id="PF13517">
    <property type="entry name" value="FG-GAP_3"/>
    <property type="match status" value="2"/>
</dbReference>
<dbReference type="InterPro" id="IPR013517">
    <property type="entry name" value="FG-GAP"/>
</dbReference>
<feature type="signal peptide" evidence="2">
    <location>
        <begin position="1"/>
        <end position="35"/>
    </location>
</feature>
<protein>
    <recommendedName>
        <fullName evidence="5">VCBS repeat-containing protein</fullName>
    </recommendedName>
</protein>
<reference evidence="4" key="1">
    <citation type="journal article" date="2021" name="Int. J. Syst. Evol. Microbiol.">
        <title>Actinocatenispora comari sp. nov., an endophytic actinomycete isolated from aerial parts of Comarum salesowianum.</title>
        <authorList>
            <person name="Oyunbileg N."/>
            <person name="Iizaka Y."/>
            <person name="Hamada M."/>
            <person name="Davaapurev B.O."/>
            <person name="Fukumoto A."/>
            <person name="Tsetseg B."/>
            <person name="Kato F."/>
            <person name="Tamura T."/>
            <person name="Batkhuu J."/>
            <person name="Anzai Y."/>
        </authorList>
    </citation>
    <scope>NUCLEOTIDE SEQUENCE [LARGE SCALE GENOMIC DNA]</scope>
    <source>
        <strain evidence="4">NUM-2625</strain>
    </source>
</reference>
<feature type="chain" id="PRO_5035252260" description="VCBS repeat-containing protein" evidence="2">
    <location>
        <begin position="36"/>
        <end position="1035"/>
    </location>
</feature>
<comment type="caution">
    <text evidence="3">The sequence shown here is derived from an EMBL/GenBank/DDBJ whole genome shotgun (WGS) entry which is preliminary data.</text>
</comment>
<dbReference type="Proteomes" id="UP000614996">
    <property type="component" value="Unassembled WGS sequence"/>
</dbReference>
<dbReference type="SUPFAM" id="SSF69318">
    <property type="entry name" value="Integrin alpha N-terminal domain"/>
    <property type="match status" value="1"/>
</dbReference>
<accession>A0A8J4AEJ4</accession>
<evidence type="ECO:0008006" key="5">
    <source>
        <dbReference type="Google" id="ProtNLM"/>
    </source>
</evidence>
<name>A0A8J4AEJ4_9ACTN</name>
<sequence>MLTRSRKAFRAFLATSITAVLTATLVSAVPTTASAATPTEIATFPADSPGVTAPDTVVFAGATGLLHHRVGGAALTWTDYGTGTSRPAPALDGVAPATIHPGGGDHIAVYGTATGGTVAVGVPGSASLTSRAVPDGYQVVAVGADGTRAVVFAAGGSAPPSMKLLDLSTGALSDIGGVPSTVVFDSAVRADGADHVLLSYRTDRTATTVQHLLLDLTADTGSPVSGLPASSTVTMTPEVIAWPVATADGQPAVAVLRQSTVLAGGSQDPVVVPIPANPSYEWLPDGDHLVAAPAAAANTPPAGPVLDIPFDGTASHTLLPARVSMLVQAADGSVVVAGGASAASAAVHRFVPADSGALADETVLAPAAVQSSNAGLVMAHGNLRHVESYPTVTGQVRMRLYNHGVAPDADPTGAPYGPVDGGLLPLTTQPCATDQTCVRGVDGAAGGITVIDAGTQGNSSVFNLYDAAVTGTSYFLGKADARVVDASRDWVVVDSASTGNQYVLDPAANALVSTAPSTGAALWQNLLYRATASNVVTEYELSPTAEPRLVRRIQVGAPCQPDEVQVTQHWLYWSCAGVAGIRDLTGNVAFAVPPGPAELGDGFLVQQDSLGLQLIDVHTEAAAQPVRLASLPAGALSDDRNVGWTVDRYSGDVAYVSADDSVHVLATEVPASPPTGSAVSRDFTSPRESYPWTSQATFDRPVSGWKVTLTRKATGEVLFTEAGGATRQLASASWDGKLPDGSYAPNGDYRFQWYGTVDGTSMPFTGASGTMQVLCGARVFRDYYCAGSGGLMRDDTTNYDAGLELGASDGGLHAGPSTSYWPLGAGGYSMLIPFGDLNGDGHDDLLVRNNSGEVGGYLGDGGGYFERGVSEHVTIGSGYGGFTAIVSTGDLNGDGIDDLVVRNSAGVLYFKAGTGKSQFKPGVRFTAGWNKYVKLIGAGDLDGDGCGDLLAVDGDGVMWFYRGTKDGKFATKVRIGAGWAKYNAVIGVGDITGDGIPDLIARDSAGTIWRYDGTGHATWSTKAQIATGWSKYALF</sequence>
<dbReference type="PANTHER" id="PTHR44103:SF1">
    <property type="entry name" value="PROPROTEIN CONVERTASE P"/>
    <property type="match status" value="1"/>
</dbReference>
<evidence type="ECO:0000313" key="4">
    <source>
        <dbReference type="Proteomes" id="UP000614996"/>
    </source>
</evidence>